<comment type="caution">
    <text evidence="3">The sequence shown here is derived from an EMBL/GenBank/DDBJ whole genome shotgun (WGS) entry which is preliminary data.</text>
</comment>
<dbReference type="EMBL" id="JAAAXJ010000004">
    <property type="protein sequence ID" value="NBJ24536.1"/>
    <property type="molecule type" value="Genomic_DNA"/>
</dbReference>
<gene>
    <name evidence="3" type="ORF">GR303_09230</name>
</gene>
<dbReference type="InterPro" id="IPR023577">
    <property type="entry name" value="CYTH_domain"/>
</dbReference>
<evidence type="ECO:0000313" key="3">
    <source>
        <dbReference type="EMBL" id="NBJ24536.1"/>
    </source>
</evidence>
<reference evidence="3 4" key="1">
    <citation type="submission" date="2020-01" db="EMBL/GenBank/DDBJ databases">
        <title>Microvirga sp. nov., an arsenate reduction bacterium isolated from Tibet hotspring sediments.</title>
        <authorList>
            <person name="Yuan C.-G."/>
        </authorList>
    </citation>
    <scope>NUCLEOTIDE SEQUENCE [LARGE SCALE GENOMIC DNA]</scope>
    <source>
        <strain evidence="3 4">SYSU G3D203</strain>
    </source>
</reference>
<dbReference type="PROSITE" id="PS51707">
    <property type="entry name" value="CYTH"/>
    <property type="match status" value="1"/>
</dbReference>
<dbReference type="Pfam" id="PF05235">
    <property type="entry name" value="CHAD"/>
    <property type="match status" value="1"/>
</dbReference>
<sequence length="507" mass="56970">MSKKHDIPIEVELKLEVEPGKLDTVLAHPGLKAYARNAARQDLHSTYFDTPSHDLKQAGISFRIRRNGTRRVQTIKAARISHDVALARNEWEHEVDSDDPDFASAKGTALEPFLNLQDRIQPVFTVTADRTLLMVRHGQSIIEVAADRGRAEGADRDLTFGELELELKEGTVADLFALAMTLSEAAPLRLSYRTKAQRGYEAASDEKPTKVKSGLVKLKRRMTSAEAFQIIGASCLKHLMANETIVRERLEGDAIHQMRVALRRLRAAITLFKSIVADEERDEIRSELKWMANRLGEARDLDVYIAKVLKPALIGRDEDAGLNALLQEAQERRAQAYGKVREFMASSRFVNGVLKTAAWIQAGAWAEDESKPARKRRALRISVLAEEELDRRWKRILKRGKRLADLDPEDRHQVRIEIKKLRYAAEFFESLFKGQGTKARKQAALATLEALQETLGDLNDIAVGAQLHGSAAAEALHEEQLAHVDDLLAKAMAQYRELASLEPFWKG</sequence>
<dbReference type="PANTHER" id="PTHR39569:SF1">
    <property type="entry name" value="INORGANIC TRIPHOSPHATASE"/>
    <property type="match status" value="1"/>
</dbReference>
<dbReference type="Gene3D" id="2.40.320.10">
    <property type="entry name" value="Hypothetical Protein Pfu-838710-001"/>
    <property type="match status" value="1"/>
</dbReference>
<feature type="domain" description="CYTH" evidence="1">
    <location>
        <begin position="8"/>
        <end position="206"/>
    </location>
</feature>
<protein>
    <submittedName>
        <fullName evidence="3">CHAD domain-containing protein</fullName>
    </submittedName>
</protein>
<evidence type="ECO:0000313" key="4">
    <source>
        <dbReference type="Proteomes" id="UP000818323"/>
    </source>
</evidence>
<dbReference type="CDD" id="cd07756">
    <property type="entry name" value="CYTH-like_Pase_CHAD"/>
    <property type="match status" value="1"/>
</dbReference>
<accession>A0ABW9YXU2</accession>
<keyword evidence="4" id="KW-1185">Reference proteome</keyword>
<dbReference type="RefSeq" id="WP_161722217.1">
    <property type="nucleotide sequence ID" value="NZ_JAAAXI010000003.1"/>
</dbReference>
<feature type="domain" description="CHAD" evidence="2">
    <location>
        <begin position="221"/>
        <end position="507"/>
    </location>
</feature>
<dbReference type="InterPro" id="IPR007899">
    <property type="entry name" value="CHAD_dom"/>
</dbReference>
<dbReference type="SMART" id="SM01118">
    <property type="entry name" value="CYTH"/>
    <property type="match status" value="1"/>
</dbReference>
<evidence type="ECO:0000259" key="1">
    <source>
        <dbReference type="PROSITE" id="PS51707"/>
    </source>
</evidence>
<proteinExistence type="predicted"/>
<evidence type="ECO:0000259" key="2">
    <source>
        <dbReference type="PROSITE" id="PS51708"/>
    </source>
</evidence>
<dbReference type="InterPro" id="IPR033469">
    <property type="entry name" value="CYTH-like_dom_sf"/>
</dbReference>
<dbReference type="InterPro" id="IPR039013">
    <property type="entry name" value="YgiF"/>
</dbReference>
<dbReference type="Pfam" id="PF01928">
    <property type="entry name" value="CYTH"/>
    <property type="match status" value="1"/>
</dbReference>
<dbReference type="Gene3D" id="1.40.20.10">
    <property type="entry name" value="CHAD domain"/>
    <property type="match status" value="1"/>
</dbReference>
<dbReference type="PROSITE" id="PS51708">
    <property type="entry name" value="CHAD"/>
    <property type="match status" value="1"/>
</dbReference>
<dbReference type="InterPro" id="IPR038186">
    <property type="entry name" value="CHAD_dom_sf"/>
</dbReference>
<dbReference type="SMART" id="SM00880">
    <property type="entry name" value="CHAD"/>
    <property type="match status" value="1"/>
</dbReference>
<dbReference type="SUPFAM" id="SSF55154">
    <property type="entry name" value="CYTH-like phosphatases"/>
    <property type="match status" value="1"/>
</dbReference>
<dbReference type="Proteomes" id="UP000818323">
    <property type="component" value="Unassembled WGS sequence"/>
</dbReference>
<organism evidence="3 4">
    <name type="scientific">Microvirga arsenatis</name>
    <dbReference type="NCBI Taxonomy" id="2692265"/>
    <lineage>
        <taxon>Bacteria</taxon>
        <taxon>Pseudomonadati</taxon>
        <taxon>Pseudomonadota</taxon>
        <taxon>Alphaproteobacteria</taxon>
        <taxon>Hyphomicrobiales</taxon>
        <taxon>Methylobacteriaceae</taxon>
        <taxon>Microvirga</taxon>
    </lineage>
</organism>
<dbReference type="PANTHER" id="PTHR39569">
    <property type="entry name" value="INORGANIC TRIPHOSPHATASE"/>
    <property type="match status" value="1"/>
</dbReference>
<name>A0ABW9YXU2_9HYPH</name>